<dbReference type="GO" id="GO:0003723">
    <property type="term" value="F:RNA binding"/>
    <property type="evidence" value="ECO:0007669"/>
    <property type="project" value="InterPro"/>
</dbReference>
<dbReference type="Proteomes" id="UP000006055">
    <property type="component" value="Chromosome"/>
</dbReference>
<dbReference type="PATRIC" id="fig|706587.4.peg.3029"/>
<dbReference type="InterPro" id="IPR000026">
    <property type="entry name" value="N1-like"/>
</dbReference>
<name>I4C6Y8_DESTA</name>
<organism evidence="4 5">
    <name type="scientific">Desulfomonile tiedjei (strain ATCC 49306 / DSM 6799 / DCB-1)</name>
    <dbReference type="NCBI Taxonomy" id="706587"/>
    <lineage>
        <taxon>Bacteria</taxon>
        <taxon>Pseudomonadati</taxon>
        <taxon>Thermodesulfobacteriota</taxon>
        <taxon>Desulfomonilia</taxon>
        <taxon>Desulfomonilales</taxon>
        <taxon>Desulfomonilaceae</taxon>
        <taxon>Desulfomonile</taxon>
    </lineage>
</organism>
<dbReference type="HOGENOM" id="CLU_112496_2_1_7"/>
<keyword evidence="2" id="KW-0378">Hydrolase</keyword>
<dbReference type="GO" id="GO:0004521">
    <property type="term" value="F:RNA endonuclease activity"/>
    <property type="evidence" value="ECO:0007669"/>
    <property type="project" value="InterPro"/>
</dbReference>
<dbReference type="Pfam" id="PF00545">
    <property type="entry name" value="Ribonuclease"/>
    <property type="match status" value="1"/>
</dbReference>
<keyword evidence="1" id="KW-0540">Nuclease</keyword>
<evidence type="ECO:0000256" key="1">
    <source>
        <dbReference type="ARBA" id="ARBA00022722"/>
    </source>
</evidence>
<sequence>MSCVKYWILLLALTIACALPFTAQADSVSIFTADSHHSTQAIIKAGDLPHQAQNTLALIKRGGPFSHPEKDGTVFGNREGRLPHKPRGYYREYTVPTPGVRGRGARRIVAGSCGEFYYTDDHYTTFRRILE</sequence>
<dbReference type="InterPro" id="IPR016191">
    <property type="entry name" value="Ribonuclease/ribotoxin"/>
</dbReference>
<proteinExistence type="predicted"/>
<dbReference type="RefSeq" id="WP_014810470.1">
    <property type="nucleotide sequence ID" value="NC_018025.1"/>
</dbReference>
<keyword evidence="5" id="KW-1185">Reference proteome</keyword>
<dbReference type="AlphaFoldDB" id="I4C6Y8"/>
<feature type="chain" id="PRO_5003687021" evidence="3">
    <location>
        <begin position="26"/>
        <end position="131"/>
    </location>
</feature>
<accession>I4C6Y8</accession>
<evidence type="ECO:0000313" key="4">
    <source>
        <dbReference type="EMBL" id="AFM25329.1"/>
    </source>
</evidence>
<dbReference type="STRING" id="706587.Desti_2650"/>
<reference evidence="5" key="1">
    <citation type="submission" date="2012-06" db="EMBL/GenBank/DDBJ databases">
        <title>Complete sequence of chromosome of Desulfomonile tiedjei DSM 6799.</title>
        <authorList>
            <person name="Lucas S."/>
            <person name="Copeland A."/>
            <person name="Lapidus A."/>
            <person name="Glavina del Rio T."/>
            <person name="Dalin E."/>
            <person name="Tice H."/>
            <person name="Bruce D."/>
            <person name="Goodwin L."/>
            <person name="Pitluck S."/>
            <person name="Peters L."/>
            <person name="Ovchinnikova G."/>
            <person name="Zeytun A."/>
            <person name="Lu M."/>
            <person name="Kyrpides N."/>
            <person name="Mavromatis K."/>
            <person name="Ivanova N."/>
            <person name="Brettin T."/>
            <person name="Detter J.C."/>
            <person name="Han C."/>
            <person name="Larimer F."/>
            <person name="Land M."/>
            <person name="Hauser L."/>
            <person name="Markowitz V."/>
            <person name="Cheng J.-F."/>
            <person name="Hugenholtz P."/>
            <person name="Woyke T."/>
            <person name="Wu D."/>
            <person name="Spring S."/>
            <person name="Schroeder M."/>
            <person name="Brambilla E."/>
            <person name="Klenk H.-P."/>
            <person name="Eisen J.A."/>
        </authorList>
    </citation>
    <scope>NUCLEOTIDE SEQUENCE [LARGE SCALE GENOMIC DNA]</scope>
    <source>
        <strain evidence="5">ATCC 49306 / DSM 6799 / DCB-1</strain>
    </source>
</reference>
<dbReference type="PROSITE" id="PS51257">
    <property type="entry name" value="PROKAR_LIPOPROTEIN"/>
    <property type="match status" value="1"/>
</dbReference>
<gene>
    <name evidence="4" type="ordered locus">Desti_2650</name>
</gene>
<dbReference type="GO" id="GO:0016787">
    <property type="term" value="F:hydrolase activity"/>
    <property type="evidence" value="ECO:0007669"/>
    <property type="project" value="UniProtKB-KW"/>
</dbReference>
<dbReference type="EMBL" id="CP003360">
    <property type="protein sequence ID" value="AFM25329.1"/>
    <property type="molecule type" value="Genomic_DNA"/>
</dbReference>
<evidence type="ECO:0000256" key="3">
    <source>
        <dbReference type="SAM" id="SignalP"/>
    </source>
</evidence>
<dbReference type="Gene3D" id="3.10.450.30">
    <property type="entry name" value="Microbial ribonucleases"/>
    <property type="match status" value="1"/>
</dbReference>
<dbReference type="OrthoDB" id="5326845at2"/>
<dbReference type="KEGG" id="dti:Desti_2650"/>
<evidence type="ECO:0000313" key="5">
    <source>
        <dbReference type="Proteomes" id="UP000006055"/>
    </source>
</evidence>
<evidence type="ECO:0000256" key="2">
    <source>
        <dbReference type="ARBA" id="ARBA00022801"/>
    </source>
</evidence>
<dbReference type="SUPFAM" id="SSF53933">
    <property type="entry name" value="Microbial ribonucleases"/>
    <property type="match status" value="1"/>
</dbReference>
<keyword evidence="3" id="KW-0732">Signal</keyword>
<dbReference type="eggNOG" id="COG4290">
    <property type="taxonomic scope" value="Bacteria"/>
</dbReference>
<protein>
    <submittedName>
        <fullName evidence="4">Guanyl-specific ribonuclease Sa</fullName>
    </submittedName>
</protein>
<feature type="signal peptide" evidence="3">
    <location>
        <begin position="1"/>
        <end position="25"/>
    </location>
</feature>